<protein>
    <submittedName>
        <fullName evidence="2">Uncharacterized protein</fullName>
    </submittedName>
</protein>
<evidence type="ECO:0000313" key="3">
    <source>
        <dbReference type="Proteomes" id="UP001549164"/>
    </source>
</evidence>
<feature type="compositionally biased region" description="Polar residues" evidence="1">
    <location>
        <begin position="22"/>
        <end position="31"/>
    </location>
</feature>
<dbReference type="EMBL" id="JBEPLY010000023">
    <property type="protein sequence ID" value="MET3602179.1"/>
    <property type="molecule type" value="Genomic_DNA"/>
</dbReference>
<name>A0ABV2IGZ0_9HYPH</name>
<accession>A0ABV2IGZ0</accession>
<evidence type="ECO:0000313" key="2">
    <source>
        <dbReference type="EMBL" id="MET3602179.1"/>
    </source>
</evidence>
<keyword evidence="3" id="KW-1185">Reference proteome</keyword>
<reference evidence="2 3" key="1">
    <citation type="submission" date="2024-06" db="EMBL/GenBank/DDBJ databases">
        <title>Genomic Encyclopedia of Type Strains, Phase IV (KMG-IV): sequencing the most valuable type-strain genomes for metagenomic binning, comparative biology and taxonomic classification.</title>
        <authorList>
            <person name="Goeker M."/>
        </authorList>
    </citation>
    <scope>NUCLEOTIDE SEQUENCE [LARGE SCALE GENOMIC DNA]</scope>
    <source>
        <strain evidence="2 3">DSM 28102</strain>
    </source>
</reference>
<sequence length="31" mass="3149">MESSKGVAAQNVAGDQPRRSEATASSNSVLT</sequence>
<gene>
    <name evidence="2" type="ORF">ABID12_004147</name>
</gene>
<organism evidence="2 3">
    <name type="scientific">Martelella mangrovi</name>
    <dbReference type="NCBI Taxonomy" id="1397477"/>
    <lineage>
        <taxon>Bacteria</taxon>
        <taxon>Pseudomonadati</taxon>
        <taxon>Pseudomonadota</taxon>
        <taxon>Alphaproteobacteria</taxon>
        <taxon>Hyphomicrobiales</taxon>
        <taxon>Aurantimonadaceae</taxon>
        <taxon>Martelella</taxon>
    </lineage>
</organism>
<feature type="region of interest" description="Disordered" evidence="1">
    <location>
        <begin position="1"/>
        <end position="31"/>
    </location>
</feature>
<proteinExistence type="predicted"/>
<comment type="caution">
    <text evidence="2">The sequence shown here is derived from an EMBL/GenBank/DDBJ whole genome shotgun (WGS) entry which is preliminary data.</text>
</comment>
<evidence type="ECO:0000256" key="1">
    <source>
        <dbReference type="SAM" id="MobiDB-lite"/>
    </source>
</evidence>
<dbReference type="Proteomes" id="UP001549164">
    <property type="component" value="Unassembled WGS sequence"/>
</dbReference>